<dbReference type="PANTHER" id="PTHR31973:SF187">
    <property type="entry name" value="MUTATOR TRANSPOSASE MUDRA PROTEIN"/>
    <property type="match status" value="1"/>
</dbReference>
<keyword evidence="4" id="KW-1185">Reference proteome</keyword>
<accession>A0A835HI08</accession>
<dbReference type="EMBL" id="JADFTS010000006">
    <property type="protein sequence ID" value="KAF9601055.1"/>
    <property type="molecule type" value="Genomic_DNA"/>
</dbReference>
<dbReference type="PANTHER" id="PTHR31973">
    <property type="entry name" value="POLYPROTEIN, PUTATIVE-RELATED"/>
    <property type="match status" value="1"/>
</dbReference>
<proteinExistence type="predicted"/>
<name>A0A835HI08_9MAGN</name>
<gene>
    <name evidence="3" type="ORF">IFM89_015040</name>
</gene>
<dbReference type="AlphaFoldDB" id="A0A835HI08"/>
<feature type="compositionally biased region" description="Polar residues" evidence="1">
    <location>
        <begin position="572"/>
        <end position="601"/>
    </location>
</feature>
<feature type="domain" description="PB1-like" evidence="2">
    <location>
        <begin position="3"/>
        <end position="81"/>
    </location>
</feature>
<feature type="region of interest" description="Disordered" evidence="1">
    <location>
        <begin position="183"/>
        <end position="208"/>
    </location>
</feature>
<comment type="caution">
    <text evidence="3">The sequence shown here is derived from an EMBL/GenBank/DDBJ whole genome shotgun (WGS) entry which is preliminary data.</text>
</comment>
<dbReference type="OrthoDB" id="1729528at2759"/>
<dbReference type="InterPro" id="IPR058594">
    <property type="entry name" value="PB1-like_dom_pln"/>
</dbReference>
<evidence type="ECO:0000313" key="3">
    <source>
        <dbReference type="EMBL" id="KAF9601055.1"/>
    </source>
</evidence>
<dbReference type="Proteomes" id="UP000631114">
    <property type="component" value="Unassembled WGS sequence"/>
</dbReference>
<feature type="compositionally biased region" description="Polar residues" evidence="1">
    <location>
        <begin position="469"/>
        <end position="478"/>
    </location>
</feature>
<evidence type="ECO:0000313" key="4">
    <source>
        <dbReference type="Proteomes" id="UP000631114"/>
    </source>
</evidence>
<reference evidence="3 4" key="1">
    <citation type="submission" date="2020-10" db="EMBL/GenBank/DDBJ databases">
        <title>The Coptis chinensis genome and diversification of protoberbering-type alkaloids.</title>
        <authorList>
            <person name="Wang B."/>
            <person name="Shu S."/>
            <person name="Song C."/>
            <person name="Liu Y."/>
        </authorList>
    </citation>
    <scope>NUCLEOTIDE SEQUENCE [LARGE SCALE GENOMIC DNA]</scope>
    <source>
        <strain evidence="3">HL-2020</strain>
        <tissue evidence="3">Leaf</tissue>
    </source>
</reference>
<feature type="compositionally biased region" description="Low complexity" evidence="1">
    <location>
        <begin position="602"/>
        <end position="618"/>
    </location>
</feature>
<protein>
    <recommendedName>
        <fullName evidence="2">PB1-like domain-containing protein</fullName>
    </recommendedName>
</protein>
<organism evidence="3 4">
    <name type="scientific">Coptis chinensis</name>
    <dbReference type="NCBI Taxonomy" id="261450"/>
    <lineage>
        <taxon>Eukaryota</taxon>
        <taxon>Viridiplantae</taxon>
        <taxon>Streptophyta</taxon>
        <taxon>Embryophyta</taxon>
        <taxon>Tracheophyta</taxon>
        <taxon>Spermatophyta</taxon>
        <taxon>Magnoliopsida</taxon>
        <taxon>Ranunculales</taxon>
        <taxon>Ranunculaceae</taxon>
        <taxon>Coptidoideae</taxon>
        <taxon>Coptis</taxon>
    </lineage>
</organism>
<evidence type="ECO:0000259" key="2">
    <source>
        <dbReference type="Pfam" id="PF26130"/>
    </source>
</evidence>
<evidence type="ECO:0000256" key="1">
    <source>
        <dbReference type="SAM" id="MobiDB-lite"/>
    </source>
</evidence>
<dbReference type="Pfam" id="PF26130">
    <property type="entry name" value="PB1-like"/>
    <property type="match status" value="1"/>
</dbReference>
<feature type="region of interest" description="Disordered" evidence="1">
    <location>
        <begin position="410"/>
        <end position="627"/>
    </location>
</feature>
<sequence>MLNYSGIIEYVTELDFDRISYFELLGIVKDDLNIHNLSNMYWVPQGRVLQNNIHQILSDKETIEMVEYAKRTGVVMVYIEHNEDMPLCPIIEADVSSDESETVVEMEDESDQSDAASLDHISDVDEELLEVITQQLVSMKKKKKSKVIEDVNDNLDGNVNVDDVPTDGGGPSIEGLATMVDGNETDYASSDDHDSPEVSSEEDEMRPRNELKSALKDYVVATGCLVKCSINKASRMQARCYLEGGECPWRLWASPMQNEESFQIKTLVNVHKCSRNFNSRLANSQWLAKVYYDRIISNPGSTVRIDIDEVVGLAQPVFKRMGIANGNFLLQLGGMAMIKCFPLLGLLLKLRMQAVGDDLLIDDLRIVHGVGLTLITDQQKGLLQVINEMLPFADHRCCARHIYANLRKRQLEPSQTTMPPPSVQPSQETVSARVSISGKQKSKNIPESTPQPTMPPPSVQPSQEIVSVRVSTRGNIKSKNIPESTPQPTMPPPSGQPSQKTISARVSTRGKQKSKNIPESTPQPTMPPPSVQPSQDTGSYSVSTRGKRKSKNIPSQPESTPQPTMPPPRQSLNARNKTGASVTKTKTITECKSPTTRSMTSKQGATATKTRAGATKTKPNTVRPIWK</sequence>
<feature type="compositionally biased region" description="Polar residues" evidence="1">
    <location>
        <begin position="424"/>
        <end position="445"/>
    </location>
</feature>